<dbReference type="InterPro" id="IPR051085">
    <property type="entry name" value="MB_O-acyltransferase"/>
</dbReference>
<keyword evidence="5 8" id="KW-1133">Transmembrane helix</keyword>
<evidence type="ECO:0000256" key="4">
    <source>
        <dbReference type="ARBA" id="ARBA00022692"/>
    </source>
</evidence>
<feature type="transmembrane region" description="Helical" evidence="8">
    <location>
        <begin position="51"/>
        <end position="69"/>
    </location>
</feature>
<keyword evidence="6 7" id="KW-0472">Membrane</keyword>
<evidence type="ECO:0000256" key="1">
    <source>
        <dbReference type="ARBA" id="ARBA00004651"/>
    </source>
</evidence>
<dbReference type="OrthoDB" id="9805788at2"/>
<dbReference type="InterPro" id="IPR028362">
    <property type="entry name" value="AlgI"/>
</dbReference>
<dbReference type="InterPro" id="IPR024194">
    <property type="entry name" value="Ac/AlaTfrase_AlgI/DltB"/>
</dbReference>
<evidence type="ECO:0000313" key="9">
    <source>
        <dbReference type="EMBL" id="AYB33109.1"/>
    </source>
</evidence>
<evidence type="ECO:0000256" key="3">
    <source>
        <dbReference type="ARBA" id="ARBA00022475"/>
    </source>
</evidence>
<dbReference type="GO" id="GO:0042121">
    <property type="term" value="P:alginic acid biosynthetic process"/>
    <property type="evidence" value="ECO:0007669"/>
    <property type="project" value="InterPro"/>
</dbReference>
<dbReference type="PANTHER" id="PTHR13285:SF18">
    <property type="entry name" value="PROTEIN-CYSTEINE N-PALMITOYLTRANSFERASE RASP"/>
    <property type="match status" value="1"/>
</dbReference>
<dbReference type="GO" id="GO:0016746">
    <property type="term" value="F:acyltransferase activity"/>
    <property type="evidence" value="ECO:0007669"/>
    <property type="project" value="UniProtKB-KW"/>
</dbReference>
<gene>
    <name evidence="9" type="ORF">D4L85_22125</name>
</gene>
<reference evidence="10" key="1">
    <citation type="submission" date="2018-09" db="EMBL/GenBank/DDBJ databases">
        <title>Chryseolinea sp. KIS68-18 isolated from soil.</title>
        <authorList>
            <person name="Weon H.-Y."/>
            <person name="Kwon S.-W."/>
            <person name="Lee S.A."/>
        </authorList>
    </citation>
    <scope>NUCLEOTIDE SEQUENCE [LARGE SCALE GENOMIC DNA]</scope>
    <source>
        <strain evidence="10">KIS68-18</strain>
    </source>
</reference>
<dbReference type="InterPro" id="IPR004299">
    <property type="entry name" value="MBOAT_fam"/>
</dbReference>
<keyword evidence="7" id="KW-0012">Acyltransferase</keyword>
<comment type="subcellular location">
    <subcellularLocation>
        <location evidence="1">Cell membrane</location>
        <topology evidence="1">Multi-pass membrane protein</topology>
    </subcellularLocation>
</comment>
<dbReference type="GO" id="GO:0005886">
    <property type="term" value="C:plasma membrane"/>
    <property type="evidence" value="ECO:0007669"/>
    <property type="project" value="UniProtKB-SubCell"/>
</dbReference>
<organism evidence="9 10">
    <name type="scientific">Chryseolinea soli</name>
    <dbReference type="NCBI Taxonomy" id="2321403"/>
    <lineage>
        <taxon>Bacteria</taxon>
        <taxon>Pseudomonadati</taxon>
        <taxon>Bacteroidota</taxon>
        <taxon>Cytophagia</taxon>
        <taxon>Cytophagales</taxon>
        <taxon>Fulvivirgaceae</taxon>
        <taxon>Chryseolinea</taxon>
    </lineage>
</organism>
<sequence>MLFNSVTFLLFFILFFFLYWFVTGKSFRWQNILILVASYIFYGWWDWRFVFLLILSTLIDYFFGLAIYQSTTRKKLYLWLSVANNLVILGFFKYYNFFAESFQQMSQKMGWEIHPYILEIVLPVGISFYTFHGMSYVFDIHNGKLKPTSNFIEYAVFVCFFPLLVAGPIERANHLLPQVIKPRTFQYSQAMEGMRLILWGLFKKLVVADSLAVIVNQIFGHHESYSGATLVLGAVYFAFQIYGDFSGYTDIALGTAKLLGFELLTNFKFPYFSRDIAEFWRRWHISLSSWFRDYVYIPLGGSKDGKWGSLKNIFIIFLLSGFWHGAKWTYVVWGGYHALLYVPLFLLNINRKHSDKIVAHDRKLPTLKEFLQMSLVFAMVTIGWVVFRSSSLVDAVHYFEGMTRNLFAMPKETDGLKLVVLFLILDWFARKDERKPHAFVRDEVYIILLTIALLIFGKGTNENIEFIYFQF</sequence>
<feature type="transmembrane region" description="Helical" evidence="8">
    <location>
        <begin position="6"/>
        <end position="22"/>
    </location>
</feature>
<dbReference type="RefSeq" id="WP_119756351.1">
    <property type="nucleotide sequence ID" value="NZ_CP032382.1"/>
</dbReference>
<dbReference type="KEGG" id="chk:D4L85_22125"/>
<feature type="transmembrane region" description="Helical" evidence="8">
    <location>
        <begin position="151"/>
        <end position="169"/>
    </location>
</feature>
<feature type="transmembrane region" description="Helical" evidence="8">
    <location>
        <begin position="116"/>
        <end position="139"/>
    </location>
</feature>
<feature type="transmembrane region" description="Helical" evidence="8">
    <location>
        <begin position="76"/>
        <end position="96"/>
    </location>
</feature>
<feature type="transmembrane region" description="Helical" evidence="8">
    <location>
        <begin position="196"/>
        <end position="215"/>
    </location>
</feature>
<keyword evidence="4 8" id="KW-0812">Transmembrane</keyword>
<dbReference type="EMBL" id="CP032382">
    <property type="protein sequence ID" value="AYB33109.1"/>
    <property type="molecule type" value="Genomic_DNA"/>
</dbReference>
<dbReference type="AlphaFoldDB" id="A0A385SPK3"/>
<proteinExistence type="inferred from homology"/>
<evidence type="ECO:0000256" key="7">
    <source>
        <dbReference type="PIRNR" id="PIRNR016636"/>
    </source>
</evidence>
<dbReference type="Pfam" id="PF03062">
    <property type="entry name" value="MBOAT"/>
    <property type="match status" value="1"/>
</dbReference>
<dbReference type="PANTHER" id="PTHR13285">
    <property type="entry name" value="ACYLTRANSFERASE"/>
    <property type="match status" value="1"/>
</dbReference>
<dbReference type="PIRSF" id="PIRSF500217">
    <property type="entry name" value="AlgI"/>
    <property type="match status" value="1"/>
</dbReference>
<feature type="transmembrane region" description="Helical" evidence="8">
    <location>
        <begin position="370"/>
        <end position="387"/>
    </location>
</feature>
<keyword evidence="10" id="KW-1185">Reference proteome</keyword>
<evidence type="ECO:0000256" key="8">
    <source>
        <dbReference type="SAM" id="Phobius"/>
    </source>
</evidence>
<evidence type="ECO:0000313" key="10">
    <source>
        <dbReference type="Proteomes" id="UP000266183"/>
    </source>
</evidence>
<protein>
    <submittedName>
        <fullName evidence="9">MBOAT family protein</fullName>
    </submittedName>
</protein>
<keyword evidence="3 7" id="KW-1003">Cell membrane</keyword>
<comment type="similarity">
    <text evidence="2 7">Belongs to the membrane-bound acyltransferase family.</text>
</comment>
<accession>A0A385SPK3</accession>
<dbReference type="Proteomes" id="UP000266183">
    <property type="component" value="Chromosome"/>
</dbReference>
<evidence type="ECO:0000256" key="5">
    <source>
        <dbReference type="ARBA" id="ARBA00022989"/>
    </source>
</evidence>
<evidence type="ECO:0000256" key="6">
    <source>
        <dbReference type="ARBA" id="ARBA00023136"/>
    </source>
</evidence>
<dbReference type="PIRSF" id="PIRSF016636">
    <property type="entry name" value="AlgI_DltB"/>
    <property type="match status" value="1"/>
</dbReference>
<feature type="transmembrane region" description="Helical" evidence="8">
    <location>
        <begin position="440"/>
        <end position="457"/>
    </location>
</feature>
<keyword evidence="7" id="KW-0808">Transferase</keyword>
<feature type="transmembrane region" description="Helical" evidence="8">
    <location>
        <begin position="330"/>
        <end position="349"/>
    </location>
</feature>
<evidence type="ECO:0000256" key="2">
    <source>
        <dbReference type="ARBA" id="ARBA00010323"/>
    </source>
</evidence>
<name>A0A385SPK3_9BACT</name>